<dbReference type="InterPro" id="IPR004372">
    <property type="entry name" value="Ac/propionate_kinase"/>
</dbReference>
<keyword evidence="4 6" id="KW-0418">Kinase</keyword>
<dbReference type="PROSITE" id="PS01075">
    <property type="entry name" value="ACETATE_KINASE_1"/>
    <property type="match status" value="1"/>
</dbReference>
<dbReference type="HAMAP" id="MF_00020">
    <property type="entry name" value="Acetate_kinase"/>
    <property type="match status" value="1"/>
</dbReference>
<feature type="binding site" evidence="6">
    <location>
        <position position="81"/>
    </location>
    <ligand>
        <name>substrate</name>
    </ligand>
</feature>
<dbReference type="NCBIfam" id="TIGR00016">
    <property type="entry name" value="ackA"/>
    <property type="match status" value="1"/>
</dbReference>
<comment type="pathway">
    <text evidence="6">Metabolic intermediate biosynthesis; acetyl-CoA biosynthesis; acetyl-CoA from acetate: step 1/2.</text>
</comment>
<dbReference type="GO" id="GO:0008776">
    <property type="term" value="F:acetate kinase activity"/>
    <property type="evidence" value="ECO:0007669"/>
    <property type="project" value="UniProtKB-UniRule"/>
</dbReference>
<comment type="subunit">
    <text evidence="6">Homodimer.</text>
</comment>
<feature type="binding site" evidence="6">
    <location>
        <position position="16"/>
    </location>
    <ligand>
        <name>Mg(2+)</name>
        <dbReference type="ChEBI" id="CHEBI:18420"/>
    </ligand>
</feature>
<protein>
    <recommendedName>
        <fullName evidence="6">Acetate kinase</fullName>
        <ecNumber evidence="6">2.7.2.1</ecNumber>
    </recommendedName>
    <alternativeName>
        <fullName evidence="6">Acetokinase</fullName>
    </alternativeName>
</protein>
<dbReference type="RefSeq" id="WP_182559338.1">
    <property type="nucleotide sequence ID" value="NZ_JACGWT010000002.1"/>
</dbReference>
<dbReference type="GO" id="GO:0005737">
    <property type="term" value="C:cytoplasm"/>
    <property type="evidence" value="ECO:0007669"/>
    <property type="project" value="UniProtKB-SubCell"/>
</dbReference>
<keyword evidence="2 6" id="KW-0808">Transferase</keyword>
<evidence type="ECO:0000256" key="3">
    <source>
        <dbReference type="ARBA" id="ARBA00022741"/>
    </source>
</evidence>
<evidence type="ECO:0000256" key="7">
    <source>
        <dbReference type="RuleBase" id="RU003835"/>
    </source>
</evidence>
<evidence type="ECO:0000256" key="6">
    <source>
        <dbReference type="HAMAP-Rule" id="MF_00020"/>
    </source>
</evidence>
<dbReference type="GO" id="GO:0006085">
    <property type="term" value="P:acetyl-CoA biosynthetic process"/>
    <property type="evidence" value="ECO:0007669"/>
    <property type="project" value="UniProtKB-UniRule"/>
</dbReference>
<gene>
    <name evidence="6" type="primary">ackA</name>
    <name evidence="8" type="ORF">FHX74_001375</name>
</gene>
<comment type="subcellular location">
    <subcellularLocation>
        <location evidence="6">Cytoplasm</location>
    </subcellularLocation>
</comment>
<keyword evidence="6" id="KW-0460">Magnesium</keyword>
<dbReference type="GO" id="GO:0006083">
    <property type="term" value="P:acetate metabolic process"/>
    <property type="evidence" value="ECO:0007669"/>
    <property type="project" value="TreeGrafter"/>
</dbReference>
<dbReference type="GO" id="GO:0000287">
    <property type="term" value="F:magnesium ion binding"/>
    <property type="evidence" value="ECO:0007669"/>
    <property type="project" value="UniProtKB-UniRule"/>
</dbReference>
<accession>A0A7W3P5D9</accession>
<evidence type="ECO:0000313" key="8">
    <source>
        <dbReference type="EMBL" id="MBA8793770.1"/>
    </source>
</evidence>
<evidence type="ECO:0000313" key="9">
    <source>
        <dbReference type="Proteomes" id="UP000523079"/>
    </source>
</evidence>
<feature type="binding site" evidence="6">
    <location>
        <begin position="320"/>
        <end position="324"/>
    </location>
    <ligand>
        <name>ATP</name>
        <dbReference type="ChEBI" id="CHEBI:30616"/>
    </ligand>
</feature>
<dbReference type="PANTHER" id="PTHR21060">
    <property type="entry name" value="ACETATE KINASE"/>
    <property type="match status" value="1"/>
</dbReference>
<reference evidence="8 9" key="1">
    <citation type="submission" date="2020-07" db="EMBL/GenBank/DDBJ databases">
        <title>Sequencing the genomes of 1000 actinobacteria strains.</title>
        <authorList>
            <person name="Klenk H.-P."/>
        </authorList>
    </citation>
    <scope>NUCLEOTIDE SEQUENCE [LARGE SCALE GENOMIC DNA]</scope>
    <source>
        <strain evidence="8 9">DSM 100723</strain>
    </source>
</reference>
<dbReference type="CDD" id="cd24010">
    <property type="entry name" value="ASKHA_NBD_AcK_PK"/>
    <property type="match status" value="1"/>
</dbReference>
<dbReference type="UniPathway" id="UPA00340">
    <property type="reaction ID" value="UER00458"/>
</dbReference>
<keyword evidence="5 6" id="KW-0067">ATP-binding</keyword>
<feature type="binding site" evidence="6">
    <location>
        <position position="374"/>
    </location>
    <ligand>
        <name>Mg(2+)</name>
        <dbReference type="ChEBI" id="CHEBI:18420"/>
    </ligand>
</feature>
<dbReference type="EC" id="2.7.2.1" evidence="6"/>
<dbReference type="InterPro" id="IPR043129">
    <property type="entry name" value="ATPase_NBD"/>
</dbReference>
<comment type="cofactor">
    <cofactor evidence="6">
        <name>Mg(2+)</name>
        <dbReference type="ChEBI" id="CHEBI:18420"/>
    </cofactor>
    <cofactor evidence="6">
        <name>Mn(2+)</name>
        <dbReference type="ChEBI" id="CHEBI:29035"/>
    </cofactor>
    <text evidence="6">Mg(2+). Can also accept Mn(2+).</text>
</comment>
<dbReference type="PROSITE" id="PS01076">
    <property type="entry name" value="ACETATE_KINASE_2"/>
    <property type="match status" value="1"/>
</dbReference>
<sequence length="387" mass="40506">MEQRADAPRDLVLVINSGSSSLKYQLLRAGRAEVLTKGTIERIGEPDGVADHDAAMTAMTDQLADRDLHLDRLGVVAVGHRVVHGGERFSEPTVIDDAVVAAIDELSALAPLHNPPALAGIRAAQRMLPDVPHVAVFDTAFFTGLPEAARTYAVPTELAARHGIRRYGFHGTSHAYVSALAAETVGRPTEELDQIVLHLGNGCSASAIHHGAAVETSMGLTPLQGLVMGTRSGDVDPGLHGFLARTERLDAGAIDTLLNKQSGLKGLAGVNDFRELEQRRATGDAAAALAFAVYVHRIRCYVGAYLVTLGRLDTLVFTAGVGENNAALRAAVADGLDGFGIAVDPARNQAASGDPRVISPDGTAVTVLVVPTDEELAIARQAVALVG</sequence>
<evidence type="ECO:0000256" key="5">
    <source>
        <dbReference type="ARBA" id="ARBA00022840"/>
    </source>
</evidence>
<keyword evidence="6" id="KW-0963">Cytoplasm</keyword>
<feature type="site" description="Transition state stabilizer" evidence="6">
    <location>
        <position position="170"/>
    </location>
</feature>
<comment type="catalytic activity">
    <reaction evidence="6">
        <text>acetate + ATP = acetyl phosphate + ADP</text>
        <dbReference type="Rhea" id="RHEA:11352"/>
        <dbReference type="ChEBI" id="CHEBI:22191"/>
        <dbReference type="ChEBI" id="CHEBI:30089"/>
        <dbReference type="ChEBI" id="CHEBI:30616"/>
        <dbReference type="ChEBI" id="CHEBI:456216"/>
        <dbReference type="EC" id="2.7.2.1"/>
    </reaction>
</comment>
<dbReference type="PRINTS" id="PR00471">
    <property type="entry name" value="ACETATEKNASE"/>
</dbReference>
<dbReference type="AlphaFoldDB" id="A0A7W3P5D9"/>
<dbReference type="Gene3D" id="3.30.420.40">
    <property type="match status" value="2"/>
</dbReference>
<keyword evidence="3 6" id="KW-0547">Nucleotide-binding</keyword>
<comment type="function">
    <text evidence="6">Catalyzes the formation of acetyl phosphate from acetate and ATP. Can also catalyze the reverse reaction.</text>
</comment>
<name>A0A7W3P5D9_9ACTN</name>
<dbReference type="PANTHER" id="PTHR21060:SF15">
    <property type="entry name" value="ACETATE KINASE-RELATED"/>
    <property type="match status" value="1"/>
</dbReference>
<evidence type="ECO:0000256" key="4">
    <source>
        <dbReference type="ARBA" id="ARBA00022777"/>
    </source>
</evidence>
<evidence type="ECO:0000256" key="2">
    <source>
        <dbReference type="ARBA" id="ARBA00022679"/>
    </source>
</evidence>
<feature type="active site" description="Proton donor/acceptor" evidence="6">
    <location>
        <position position="138"/>
    </location>
</feature>
<dbReference type="InterPro" id="IPR023865">
    <property type="entry name" value="Aliphatic_acid_kinase_CS"/>
</dbReference>
<keyword evidence="6" id="KW-0479">Metal-binding</keyword>
<comment type="similarity">
    <text evidence="1 6 7">Belongs to the acetokinase family.</text>
</comment>
<feature type="binding site" evidence="6">
    <location>
        <begin position="198"/>
        <end position="202"/>
    </location>
    <ligand>
        <name>ATP</name>
        <dbReference type="ChEBI" id="CHEBI:30616"/>
    </ligand>
</feature>
<dbReference type="Pfam" id="PF00871">
    <property type="entry name" value="Acetate_kinase"/>
    <property type="match status" value="1"/>
</dbReference>
<dbReference type="EMBL" id="JACGWT010000002">
    <property type="protein sequence ID" value="MBA8793770.1"/>
    <property type="molecule type" value="Genomic_DNA"/>
</dbReference>
<comment type="caution">
    <text evidence="8">The sequence shown here is derived from an EMBL/GenBank/DDBJ whole genome shotgun (WGS) entry which is preliminary data.</text>
</comment>
<dbReference type="SUPFAM" id="SSF53067">
    <property type="entry name" value="Actin-like ATPase domain"/>
    <property type="match status" value="2"/>
</dbReference>
<feature type="binding site" evidence="6">
    <location>
        <begin position="272"/>
        <end position="274"/>
    </location>
    <ligand>
        <name>ATP</name>
        <dbReference type="ChEBI" id="CHEBI:30616"/>
    </ligand>
</feature>
<dbReference type="InterPro" id="IPR000890">
    <property type="entry name" value="Aliphatic_acid_kin_short-chain"/>
</dbReference>
<evidence type="ECO:0000256" key="1">
    <source>
        <dbReference type="ARBA" id="ARBA00008748"/>
    </source>
</evidence>
<proteinExistence type="inferred from homology"/>
<keyword evidence="9" id="KW-1185">Reference proteome</keyword>
<dbReference type="GO" id="GO:0005524">
    <property type="term" value="F:ATP binding"/>
    <property type="evidence" value="ECO:0007669"/>
    <property type="project" value="UniProtKB-KW"/>
</dbReference>
<dbReference type="PIRSF" id="PIRSF000722">
    <property type="entry name" value="Acetate_prop_kin"/>
    <property type="match status" value="1"/>
</dbReference>
<organism evidence="8 9">
    <name type="scientific">Microlunatus kandeliicorticis</name>
    <dbReference type="NCBI Taxonomy" id="1759536"/>
    <lineage>
        <taxon>Bacteria</taxon>
        <taxon>Bacillati</taxon>
        <taxon>Actinomycetota</taxon>
        <taxon>Actinomycetes</taxon>
        <taxon>Propionibacteriales</taxon>
        <taxon>Propionibacteriaceae</taxon>
        <taxon>Microlunatus</taxon>
    </lineage>
</organism>
<feature type="binding site" evidence="6">
    <location>
        <position position="23"/>
    </location>
    <ligand>
        <name>ATP</name>
        <dbReference type="ChEBI" id="CHEBI:30616"/>
    </ligand>
</feature>
<dbReference type="Proteomes" id="UP000523079">
    <property type="component" value="Unassembled WGS sequence"/>
</dbReference>
<feature type="site" description="Transition state stabilizer" evidence="6">
    <location>
        <position position="231"/>
    </location>
</feature>